<sequence>MLQTISGCGIASNATSLYMSVKNTALLFELIAPLEHYGSMNVPYETHSIPIAIKSNAQIVEVFLKNTIPLIEKQQEARRSSAKILRN</sequence>
<evidence type="ECO:0000313" key="1">
    <source>
        <dbReference type="EMBL" id="ABB28548.1"/>
    </source>
</evidence>
<dbReference type="KEGG" id="cch:Cag_1287"/>
<proteinExistence type="predicted"/>
<protein>
    <submittedName>
        <fullName evidence="1">Uncharacterized protein</fullName>
    </submittedName>
</protein>
<dbReference type="AlphaFoldDB" id="Q3AR27"/>
<dbReference type="EMBL" id="CP000108">
    <property type="protein sequence ID" value="ABB28548.1"/>
    <property type="molecule type" value="Genomic_DNA"/>
</dbReference>
<dbReference type="HOGENOM" id="CLU_2477724_0_0_10"/>
<organism evidence="1">
    <name type="scientific">Chlorobium chlorochromatii (strain CaD3)</name>
    <dbReference type="NCBI Taxonomy" id="340177"/>
    <lineage>
        <taxon>Bacteria</taxon>
        <taxon>Pseudomonadati</taxon>
        <taxon>Chlorobiota</taxon>
        <taxon>Chlorobiia</taxon>
        <taxon>Chlorobiales</taxon>
        <taxon>Chlorobiaceae</taxon>
        <taxon>Chlorobium/Pelodictyon group</taxon>
        <taxon>Chlorobium</taxon>
    </lineage>
</organism>
<name>Q3AR27_CHLCH</name>
<dbReference type="STRING" id="340177.Cag_1287"/>
<gene>
    <name evidence="1" type="ordered locus">Cag_1287</name>
</gene>
<reference evidence="1" key="1">
    <citation type="submission" date="2005-08" db="EMBL/GenBank/DDBJ databases">
        <title>Complete sequence of Chlorobium chlorochromatii CaD3.</title>
        <authorList>
            <person name="Copeland A."/>
            <person name="Lucas S."/>
            <person name="Lapidus A."/>
            <person name="Barry K."/>
            <person name="Detter J.C."/>
            <person name="Glavina T."/>
            <person name="Hammon N."/>
            <person name="Israni S."/>
            <person name="Pitluck S."/>
            <person name="Bryant D."/>
            <person name="Schmutz J."/>
            <person name="Larimer F."/>
            <person name="Land M."/>
            <person name="Kyrpides N."/>
            <person name="Ivanova N."/>
            <person name="Richardson P."/>
        </authorList>
    </citation>
    <scope>NUCLEOTIDE SEQUENCE [LARGE SCALE GENOMIC DNA]</scope>
    <source>
        <strain evidence="1">CaD3</strain>
    </source>
</reference>
<accession>Q3AR27</accession>